<sequence length="201" mass="22563">MQNSFALDKLLFLKAIGYKFIDHSSLNLAQNFIFQNLDELKKEISSCSLCYLKNGSNSAFAGDGEIGAKILLISFSSSQIKNEIEAIKNELNLSKDKIYASCILRCENHKNTPNECVQMCKPYLFQEINLLKPKLIITLGANTLFSLMPELKNSDINAIRGSLLKFANTNLIPTFSPAWLSKNPSFKADFQNDLKKIKAML</sequence>
<evidence type="ECO:0000259" key="8">
    <source>
        <dbReference type="Pfam" id="PF03167"/>
    </source>
</evidence>
<dbReference type="Proteomes" id="UP000789359">
    <property type="component" value="Unassembled WGS sequence"/>
</dbReference>
<dbReference type="Gene3D" id="3.40.470.10">
    <property type="entry name" value="Uracil-DNA glycosylase-like domain"/>
    <property type="match status" value="1"/>
</dbReference>
<organism evidence="9 10">
    <name type="scientific">Campylobacter suis</name>
    <dbReference type="NCBI Taxonomy" id="2790657"/>
    <lineage>
        <taxon>Bacteria</taxon>
        <taxon>Pseudomonadati</taxon>
        <taxon>Campylobacterota</taxon>
        <taxon>Epsilonproteobacteria</taxon>
        <taxon>Campylobacterales</taxon>
        <taxon>Campylobacteraceae</taxon>
        <taxon>Campylobacter</taxon>
    </lineage>
</organism>
<evidence type="ECO:0000256" key="6">
    <source>
        <dbReference type="ARBA" id="ARBA00023014"/>
    </source>
</evidence>
<evidence type="ECO:0000256" key="4">
    <source>
        <dbReference type="ARBA" id="ARBA00022801"/>
    </source>
</evidence>
<accession>A0ABM8Q141</accession>
<dbReference type="Pfam" id="PF03167">
    <property type="entry name" value="UDG"/>
    <property type="match status" value="1"/>
</dbReference>
<proteinExistence type="predicted"/>
<keyword evidence="4" id="KW-0378">Hydrolase</keyword>
<comment type="caution">
    <text evidence="9">The sequence shown here is derived from an EMBL/GenBank/DDBJ whole genome shotgun (WGS) entry which is preliminary data.</text>
</comment>
<protein>
    <recommendedName>
        <fullName evidence="8">Uracil-DNA glycosylase-like domain-containing protein</fullName>
    </recommendedName>
</protein>
<feature type="domain" description="Uracil-DNA glycosylase-like" evidence="8">
    <location>
        <begin position="81"/>
        <end position="194"/>
    </location>
</feature>
<keyword evidence="2" id="KW-0479">Metal-binding</keyword>
<keyword evidence="6" id="KW-0411">Iron-sulfur</keyword>
<dbReference type="PANTHER" id="PTHR33693">
    <property type="entry name" value="TYPE-5 URACIL-DNA GLYCOSYLASE"/>
    <property type="match status" value="1"/>
</dbReference>
<reference evidence="9 10" key="1">
    <citation type="submission" date="2020-11" db="EMBL/GenBank/DDBJ databases">
        <authorList>
            <person name="Peeters C."/>
        </authorList>
    </citation>
    <scope>NUCLEOTIDE SEQUENCE [LARGE SCALE GENOMIC DNA]</scope>
    <source>
        <strain evidence="9 10">LMG 8286</strain>
    </source>
</reference>
<evidence type="ECO:0000313" key="10">
    <source>
        <dbReference type="Proteomes" id="UP000789359"/>
    </source>
</evidence>
<keyword evidence="7" id="KW-0234">DNA repair</keyword>
<keyword evidence="1" id="KW-0004">4Fe-4S</keyword>
<evidence type="ECO:0000256" key="5">
    <source>
        <dbReference type="ARBA" id="ARBA00023004"/>
    </source>
</evidence>
<dbReference type="PANTHER" id="PTHR33693:SF1">
    <property type="entry name" value="TYPE-4 URACIL-DNA GLYCOSYLASE"/>
    <property type="match status" value="1"/>
</dbReference>
<evidence type="ECO:0000256" key="2">
    <source>
        <dbReference type="ARBA" id="ARBA00022723"/>
    </source>
</evidence>
<dbReference type="InterPro" id="IPR051536">
    <property type="entry name" value="UDG_Type-4/5"/>
</dbReference>
<evidence type="ECO:0000256" key="1">
    <source>
        <dbReference type="ARBA" id="ARBA00022485"/>
    </source>
</evidence>
<keyword evidence="10" id="KW-1185">Reference proteome</keyword>
<evidence type="ECO:0000256" key="7">
    <source>
        <dbReference type="ARBA" id="ARBA00023204"/>
    </source>
</evidence>
<evidence type="ECO:0000313" key="9">
    <source>
        <dbReference type="EMBL" id="CAD7286552.1"/>
    </source>
</evidence>
<evidence type="ECO:0000256" key="3">
    <source>
        <dbReference type="ARBA" id="ARBA00022763"/>
    </source>
</evidence>
<dbReference type="InterPro" id="IPR005122">
    <property type="entry name" value="Uracil-DNA_glycosylase-like"/>
</dbReference>
<dbReference type="EMBL" id="CAJHOE010000001">
    <property type="protein sequence ID" value="CAD7286552.1"/>
    <property type="molecule type" value="Genomic_DNA"/>
</dbReference>
<keyword evidence="5" id="KW-0408">Iron</keyword>
<dbReference type="RefSeq" id="WP_230056173.1">
    <property type="nucleotide sequence ID" value="NZ_CAJHOE010000001.1"/>
</dbReference>
<gene>
    <name evidence="9" type="ORF">LMG8286_00385</name>
</gene>
<keyword evidence="3" id="KW-0227">DNA damage</keyword>
<dbReference type="InterPro" id="IPR036895">
    <property type="entry name" value="Uracil-DNA_glycosylase-like_sf"/>
</dbReference>
<name>A0ABM8Q141_9BACT</name>
<dbReference type="SUPFAM" id="SSF52141">
    <property type="entry name" value="Uracil-DNA glycosylase-like"/>
    <property type="match status" value="1"/>
</dbReference>